<proteinExistence type="predicted"/>
<dbReference type="STRING" id="526226.Gbro_1794"/>
<gene>
    <name evidence="1" type="ordered locus">Gbro_1794</name>
</gene>
<evidence type="ECO:0000313" key="2">
    <source>
        <dbReference type="Proteomes" id="UP000001219"/>
    </source>
</evidence>
<reference evidence="2" key="1">
    <citation type="submission" date="2009-10" db="EMBL/GenBank/DDBJ databases">
        <title>The complete chromosome of Gordonia bronchialis DSM 43247.</title>
        <authorList>
            <consortium name="US DOE Joint Genome Institute (JGI-PGF)"/>
            <person name="Lucas S."/>
            <person name="Copeland A."/>
            <person name="Lapidus A."/>
            <person name="Glavina del Rio T."/>
            <person name="Dalin E."/>
            <person name="Tice H."/>
            <person name="Bruce D."/>
            <person name="Goodwin L."/>
            <person name="Pitluck S."/>
            <person name="Kyrpides N."/>
            <person name="Mavromatis K."/>
            <person name="Ivanova N."/>
            <person name="Ovchinnikova G."/>
            <person name="Saunders E."/>
            <person name="Brettin T."/>
            <person name="Detter J.C."/>
            <person name="Han C."/>
            <person name="Larimer F."/>
            <person name="Land M."/>
            <person name="Hauser L."/>
            <person name="Markowitz V."/>
            <person name="Cheng J.-F."/>
            <person name="Hugenholtz P."/>
            <person name="Woyke T."/>
            <person name="Wu D."/>
            <person name="Jando M."/>
            <person name="Schneider S."/>
            <person name="Goeker M."/>
            <person name="Klenk H.-P."/>
            <person name="Eisen J.A."/>
        </authorList>
    </citation>
    <scope>NUCLEOTIDE SEQUENCE [LARGE SCALE GENOMIC DNA]</scope>
    <source>
        <strain evidence="2">ATCC 25592 / DSM 43247 / BCRC 13721 / JCM 3198 / KCTC 3076 / NBRC 16047 / NCTC 10667</strain>
    </source>
</reference>
<dbReference type="AlphaFoldDB" id="D0L8N5"/>
<protein>
    <submittedName>
        <fullName evidence="1">Uncharacterized protein</fullName>
    </submittedName>
</protein>
<dbReference type="HOGENOM" id="CLU_1774788_0_0_11"/>
<sequence>MHRVDRLPGGVAGLINSIPDGDIPRCLGLLTASVIDVADVYSAEIAEAMTQWRERGTASERSRAHLRSVVARYDLEAFVKQRQGDLDKQRESFRRARAVECLATVVEGSGQEPRTVLRESVYDAVAAMGGTGGVVGILADFVV</sequence>
<dbReference type="eggNOG" id="ENOG5031VUB">
    <property type="taxonomic scope" value="Bacteria"/>
</dbReference>
<name>D0L8N5_GORB4</name>
<evidence type="ECO:0000313" key="1">
    <source>
        <dbReference type="EMBL" id="ACY21052.1"/>
    </source>
</evidence>
<organism evidence="1 2">
    <name type="scientific">Gordonia bronchialis (strain ATCC 25592 / DSM 43247 / BCRC 13721 / JCM 3198 / KCTC 3076 / NBRC 16047 / NCTC 10667)</name>
    <name type="common">Rhodococcus bronchialis</name>
    <dbReference type="NCBI Taxonomy" id="526226"/>
    <lineage>
        <taxon>Bacteria</taxon>
        <taxon>Bacillati</taxon>
        <taxon>Actinomycetota</taxon>
        <taxon>Actinomycetes</taxon>
        <taxon>Mycobacteriales</taxon>
        <taxon>Gordoniaceae</taxon>
        <taxon>Gordonia</taxon>
    </lineage>
</organism>
<dbReference type="KEGG" id="gbr:Gbro_1794"/>
<keyword evidence="2" id="KW-1185">Reference proteome</keyword>
<accession>D0L8N5</accession>
<dbReference type="OrthoDB" id="4380748at2"/>
<dbReference type="EMBL" id="CP001802">
    <property type="protein sequence ID" value="ACY21052.1"/>
    <property type="molecule type" value="Genomic_DNA"/>
</dbReference>
<dbReference type="RefSeq" id="WP_012833615.1">
    <property type="nucleotide sequence ID" value="NC_013441.1"/>
</dbReference>
<reference evidence="1 2" key="2">
    <citation type="journal article" date="2010" name="Stand. Genomic Sci.">
        <title>Complete genome sequence of Gordonia bronchialis type strain (3410).</title>
        <authorList>
            <person name="Ivanova N."/>
            <person name="Sikorski J."/>
            <person name="Jando M."/>
            <person name="Lapidus A."/>
            <person name="Nolan M."/>
            <person name="Lucas S."/>
            <person name="Del Rio T.G."/>
            <person name="Tice H."/>
            <person name="Copeland A."/>
            <person name="Cheng J.F."/>
            <person name="Chen F."/>
            <person name="Bruce D."/>
            <person name="Goodwin L."/>
            <person name="Pitluck S."/>
            <person name="Mavromatis K."/>
            <person name="Ovchinnikova G."/>
            <person name="Pati A."/>
            <person name="Chen A."/>
            <person name="Palaniappan K."/>
            <person name="Land M."/>
            <person name="Hauser L."/>
            <person name="Chang Y.J."/>
            <person name="Jeffries C.D."/>
            <person name="Chain P."/>
            <person name="Saunders E."/>
            <person name="Han C."/>
            <person name="Detter J.C."/>
            <person name="Brettin T."/>
            <person name="Rohde M."/>
            <person name="Goker M."/>
            <person name="Bristow J."/>
            <person name="Eisen J.A."/>
            <person name="Markowitz V."/>
            <person name="Hugenholtz P."/>
            <person name="Klenk H.P."/>
            <person name="Kyrpides N.C."/>
        </authorList>
    </citation>
    <scope>NUCLEOTIDE SEQUENCE [LARGE SCALE GENOMIC DNA]</scope>
    <source>
        <strain evidence="2">ATCC 25592 / DSM 43247 / BCRC 13721 / JCM 3198 / KCTC 3076 / NBRC 16047 / NCTC 10667</strain>
    </source>
</reference>
<dbReference type="Proteomes" id="UP000001219">
    <property type="component" value="Chromosome"/>
</dbReference>